<evidence type="ECO:0000313" key="1">
    <source>
        <dbReference type="EMBL" id="KGX89579.1"/>
    </source>
</evidence>
<dbReference type="STRING" id="1385511.GCA_000425225_01185"/>
<dbReference type="EMBL" id="AVPF01000014">
    <property type="protein sequence ID" value="KGX89579.1"/>
    <property type="molecule type" value="Genomic_DNA"/>
</dbReference>
<accession>A0A0A5GC50</accession>
<name>A0A0A5GC50_9BACI</name>
<dbReference type="AlphaFoldDB" id="A0A0A5GC50"/>
<comment type="caution">
    <text evidence="1">The sequence shown here is derived from an EMBL/GenBank/DDBJ whole genome shotgun (WGS) entry which is preliminary data.</text>
</comment>
<reference evidence="1 2" key="1">
    <citation type="submission" date="2013-08" db="EMBL/GenBank/DDBJ databases">
        <authorList>
            <person name="Huang J."/>
            <person name="Wang G."/>
        </authorList>
    </citation>
    <scope>NUCLEOTIDE SEQUENCE [LARGE SCALE GENOMIC DNA]</scope>
    <source>
        <strain evidence="1 2">BH030004</strain>
    </source>
</reference>
<dbReference type="RefSeq" id="WP_027445546.1">
    <property type="nucleotide sequence ID" value="NZ_AULJ01000012.1"/>
</dbReference>
<evidence type="ECO:0000313" key="2">
    <source>
        <dbReference type="Proteomes" id="UP000030403"/>
    </source>
</evidence>
<proteinExistence type="predicted"/>
<dbReference type="OrthoDB" id="574706at2"/>
<gene>
    <name evidence="1" type="ORF">N783_05360</name>
</gene>
<sequence>MQTKLLSLSVAGLVLLGGFGASENFNESSQENLKKKSIEHKVKSASIDNVSFSTEDAEDFVQQLLNIKENAHLRVEYDHTNEHDYVIHVYELVKEENHSHTATTNWYLIDKETGEVSTMMERF</sequence>
<keyword evidence="2" id="KW-1185">Reference proteome</keyword>
<dbReference type="Proteomes" id="UP000030403">
    <property type="component" value="Unassembled WGS sequence"/>
</dbReference>
<organism evidence="1 2">
    <name type="scientific">Pontibacillus marinus BH030004 = DSM 16465</name>
    <dbReference type="NCBI Taxonomy" id="1385511"/>
    <lineage>
        <taxon>Bacteria</taxon>
        <taxon>Bacillati</taxon>
        <taxon>Bacillota</taxon>
        <taxon>Bacilli</taxon>
        <taxon>Bacillales</taxon>
        <taxon>Bacillaceae</taxon>
        <taxon>Pontibacillus</taxon>
    </lineage>
</organism>
<protein>
    <submittedName>
        <fullName evidence="1">Uncharacterized protein</fullName>
    </submittedName>
</protein>